<evidence type="ECO:0000256" key="1">
    <source>
        <dbReference type="ARBA" id="ARBA00004761"/>
    </source>
</evidence>
<keyword evidence="5" id="KW-0119">Carbohydrate metabolism</keyword>
<evidence type="ECO:0000256" key="2">
    <source>
        <dbReference type="ARBA" id="ARBA00006906"/>
    </source>
</evidence>
<dbReference type="Pfam" id="PF01081">
    <property type="entry name" value="Aldolase"/>
    <property type="match status" value="1"/>
</dbReference>
<name>A0A6F8YD81_9ACTN</name>
<dbReference type="SUPFAM" id="SSF51569">
    <property type="entry name" value="Aldolase"/>
    <property type="match status" value="1"/>
</dbReference>
<dbReference type="KEGG" id="psuu:Psuf_013750"/>
<evidence type="ECO:0000313" key="7">
    <source>
        <dbReference type="Proteomes" id="UP000503011"/>
    </source>
</evidence>
<dbReference type="PROSITE" id="PS00160">
    <property type="entry name" value="ALDOLASE_KDPG_KHG_2"/>
    <property type="match status" value="1"/>
</dbReference>
<dbReference type="NCBIfam" id="TIGR01182">
    <property type="entry name" value="eda"/>
    <property type="match status" value="1"/>
</dbReference>
<comment type="pathway">
    <text evidence="1">Carbohydrate acid metabolism.</text>
</comment>
<dbReference type="CDD" id="cd00452">
    <property type="entry name" value="KDPG_aldolase"/>
    <property type="match status" value="1"/>
</dbReference>
<comment type="subunit">
    <text evidence="3">Homotrimer.</text>
</comment>
<keyword evidence="7" id="KW-1185">Reference proteome</keyword>
<reference evidence="6 7" key="1">
    <citation type="submission" date="2020-03" db="EMBL/GenBank/DDBJ databases">
        <title>Whole genome shotgun sequence of Phytohabitans suffuscus NBRC 105367.</title>
        <authorList>
            <person name="Komaki H."/>
            <person name="Tamura T."/>
        </authorList>
    </citation>
    <scope>NUCLEOTIDE SEQUENCE [LARGE SCALE GENOMIC DNA]</scope>
    <source>
        <strain evidence="6 7">NBRC 105367</strain>
    </source>
</reference>
<sequence>MDLRGLLERHRLVAIVRGRDADAATRSVVALVEAGVPLVEVSLTTAGAEAVIERARAELGPEAALGAGTVCTAVDALRAAEAGAAFVVTPGYGPGVDEATRLGLPALVGALSPTEVIAATGAGATAVKLFPASVGGPAYLKALRDPFPDVPFVPVGGVDAERARDYLATGAIAVGVGSPLLGDAPHGGDVAALRERAKRFLDAVNPS</sequence>
<dbReference type="InterPro" id="IPR000887">
    <property type="entry name" value="Aldlse_KDPG_KHG"/>
</dbReference>
<dbReference type="AlphaFoldDB" id="A0A6F8YD81"/>
<dbReference type="PANTHER" id="PTHR30246">
    <property type="entry name" value="2-KETO-3-DEOXY-6-PHOSPHOGLUCONATE ALDOLASE"/>
    <property type="match status" value="1"/>
</dbReference>
<dbReference type="InterPro" id="IPR013785">
    <property type="entry name" value="Aldolase_TIM"/>
</dbReference>
<evidence type="ECO:0000313" key="6">
    <source>
        <dbReference type="EMBL" id="BCB84062.1"/>
    </source>
</evidence>
<evidence type="ECO:0000256" key="4">
    <source>
        <dbReference type="ARBA" id="ARBA00023239"/>
    </source>
</evidence>
<reference evidence="6 7" key="2">
    <citation type="submission" date="2020-03" db="EMBL/GenBank/DDBJ databases">
        <authorList>
            <person name="Ichikawa N."/>
            <person name="Kimura A."/>
            <person name="Kitahashi Y."/>
            <person name="Uohara A."/>
        </authorList>
    </citation>
    <scope>NUCLEOTIDE SEQUENCE [LARGE SCALE GENOMIC DNA]</scope>
    <source>
        <strain evidence="6 7">NBRC 105367</strain>
    </source>
</reference>
<dbReference type="EMBL" id="AP022871">
    <property type="protein sequence ID" value="BCB84062.1"/>
    <property type="molecule type" value="Genomic_DNA"/>
</dbReference>
<dbReference type="Gene3D" id="3.20.20.70">
    <property type="entry name" value="Aldolase class I"/>
    <property type="match status" value="1"/>
</dbReference>
<comment type="similarity">
    <text evidence="2">Belongs to the KHG/KDPG aldolase family.</text>
</comment>
<dbReference type="RefSeq" id="WP_173155072.1">
    <property type="nucleotide sequence ID" value="NZ_AP022871.1"/>
</dbReference>
<organism evidence="6 7">
    <name type="scientific">Phytohabitans suffuscus</name>
    <dbReference type="NCBI Taxonomy" id="624315"/>
    <lineage>
        <taxon>Bacteria</taxon>
        <taxon>Bacillati</taxon>
        <taxon>Actinomycetota</taxon>
        <taxon>Actinomycetes</taxon>
        <taxon>Micromonosporales</taxon>
        <taxon>Micromonosporaceae</taxon>
    </lineage>
</organism>
<gene>
    <name evidence="6" type="ORF">Psuf_013750</name>
</gene>
<proteinExistence type="inferred from homology"/>
<dbReference type="Proteomes" id="UP000503011">
    <property type="component" value="Chromosome"/>
</dbReference>
<evidence type="ECO:0000256" key="3">
    <source>
        <dbReference type="ARBA" id="ARBA00011233"/>
    </source>
</evidence>
<protein>
    <submittedName>
        <fullName evidence="6">Aldolase</fullName>
    </submittedName>
</protein>
<dbReference type="PANTHER" id="PTHR30246:SF1">
    <property type="entry name" value="2-DEHYDRO-3-DEOXY-6-PHOSPHOGALACTONATE ALDOLASE-RELATED"/>
    <property type="match status" value="1"/>
</dbReference>
<dbReference type="InterPro" id="IPR031338">
    <property type="entry name" value="KDPG/KHG_AS_2"/>
</dbReference>
<dbReference type="GO" id="GO:0016829">
    <property type="term" value="F:lyase activity"/>
    <property type="evidence" value="ECO:0007669"/>
    <property type="project" value="UniProtKB-KW"/>
</dbReference>
<evidence type="ECO:0000256" key="5">
    <source>
        <dbReference type="ARBA" id="ARBA00023277"/>
    </source>
</evidence>
<keyword evidence="4" id="KW-0456">Lyase</keyword>
<accession>A0A6F8YD81</accession>